<dbReference type="InterPro" id="IPR036187">
    <property type="entry name" value="DNA_mismatch_repair_MutS_sf"/>
</dbReference>
<feature type="compositionally biased region" description="Low complexity" evidence="5">
    <location>
        <begin position="817"/>
        <end position="844"/>
    </location>
</feature>
<dbReference type="FunCoup" id="E1ZBP1">
    <property type="interactions" value="369"/>
</dbReference>
<dbReference type="OrthoDB" id="547493at2759"/>
<organism evidence="8">
    <name type="scientific">Chlorella variabilis</name>
    <name type="common">Green alga</name>
    <dbReference type="NCBI Taxonomy" id="554065"/>
    <lineage>
        <taxon>Eukaryota</taxon>
        <taxon>Viridiplantae</taxon>
        <taxon>Chlorophyta</taxon>
        <taxon>core chlorophytes</taxon>
        <taxon>Trebouxiophyceae</taxon>
        <taxon>Chlorellales</taxon>
        <taxon>Chlorellaceae</taxon>
        <taxon>Chlorella clade</taxon>
        <taxon>Chlorella</taxon>
    </lineage>
</organism>
<comment type="similarity">
    <text evidence="1">Belongs to the DNA mismatch repair MutS family.</text>
</comment>
<dbReference type="EMBL" id="GL433841">
    <property type="protein sequence ID" value="EFN56890.1"/>
    <property type="molecule type" value="Genomic_DNA"/>
</dbReference>
<dbReference type="eggNOG" id="KOG0221">
    <property type="taxonomic scope" value="Eukaryota"/>
</dbReference>
<dbReference type="GO" id="GO:0006298">
    <property type="term" value="P:mismatch repair"/>
    <property type="evidence" value="ECO:0007669"/>
    <property type="project" value="InterPro"/>
</dbReference>
<feature type="region of interest" description="Disordered" evidence="5">
    <location>
        <begin position="203"/>
        <end position="222"/>
    </location>
</feature>
<dbReference type="InParanoid" id="E1ZBP1"/>
<dbReference type="SUPFAM" id="SSF48334">
    <property type="entry name" value="DNA repair protein MutS, domain III"/>
    <property type="match status" value="1"/>
</dbReference>
<dbReference type="PROSITE" id="PS00486">
    <property type="entry name" value="DNA_MISMATCH_REPAIR_2"/>
    <property type="match status" value="1"/>
</dbReference>
<feature type="region of interest" description="Disordered" evidence="5">
    <location>
        <begin position="1"/>
        <end position="32"/>
    </location>
</feature>
<reference evidence="7 8" key="1">
    <citation type="journal article" date="2010" name="Plant Cell">
        <title>The Chlorella variabilis NC64A genome reveals adaptation to photosymbiosis, coevolution with viruses, and cryptic sex.</title>
        <authorList>
            <person name="Blanc G."/>
            <person name="Duncan G."/>
            <person name="Agarkova I."/>
            <person name="Borodovsky M."/>
            <person name="Gurnon J."/>
            <person name="Kuo A."/>
            <person name="Lindquist E."/>
            <person name="Lucas S."/>
            <person name="Pangilinan J."/>
            <person name="Polle J."/>
            <person name="Salamov A."/>
            <person name="Terry A."/>
            <person name="Yamada T."/>
            <person name="Dunigan D.D."/>
            <person name="Grigoriev I.V."/>
            <person name="Claverie J.M."/>
            <person name="Van Etten J.L."/>
        </authorList>
    </citation>
    <scope>NUCLEOTIDE SEQUENCE [LARGE SCALE GENOMIC DNA]</scope>
    <source>
        <strain evidence="7 8">NC64A</strain>
    </source>
</reference>
<name>E1ZBP1_CHLVA</name>
<feature type="region of interest" description="Disordered" evidence="5">
    <location>
        <begin position="817"/>
        <end position="863"/>
    </location>
</feature>
<feature type="region of interest" description="Disordered" evidence="5">
    <location>
        <begin position="408"/>
        <end position="435"/>
    </location>
</feature>
<dbReference type="GeneID" id="17356003"/>
<dbReference type="Pfam" id="PF00488">
    <property type="entry name" value="MutS_V"/>
    <property type="match status" value="1"/>
</dbReference>
<dbReference type="InterPro" id="IPR045076">
    <property type="entry name" value="MutS"/>
</dbReference>
<dbReference type="Gene3D" id="1.10.1420.10">
    <property type="match status" value="3"/>
</dbReference>
<keyword evidence="4" id="KW-0238">DNA-binding</keyword>
<dbReference type="OMA" id="CMESEDD"/>
<evidence type="ECO:0000256" key="3">
    <source>
        <dbReference type="ARBA" id="ARBA00022840"/>
    </source>
</evidence>
<dbReference type="InterPro" id="IPR027417">
    <property type="entry name" value="P-loop_NTPase"/>
</dbReference>
<feature type="domain" description="DNA mismatch repair proteins mutS family" evidence="6">
    <location>
        <begin position="749"/>
        <end position="765"/>
    </location>
</feature>
<evidence type="ECO:0000313" key="7">
    <source>
        <dbReference type="EMBL" id="EFN56890.1"/>
    </source>
</evidence>
<dbReference type="PANTHER" id="PTHR11361">
    <property type="entry name" value="DNA MISMATCH REPAIR PROTEIN MUTS FAMILY MEMBER"/>
    <property type="match status" value="1"/>
</dbReference>
<proteinExistence type="inferred from homology"/>
<dbReference type="GO" id="GO:0005524">
    <property type="term" value="F:ATP binding"/>
    <property type="evidence" value="ECO:0007669"/>
    <property type="project" value="UniProtKB-KW"/>
</dbReference>
<evidence type="ECO:0000256" key="4">
    <source>
        <dbReference type="ARBA" id="ARBA00023125"/>
    </source>
</evidence>
<dbReference type="STRING" id="554065.E1ZBP1"/>
<evidence type="ECO:0000313" key="8">
    <source>
        <dbReference type="Proteomes" id="UP000008141"/>
    </source>
</evidence>
<dbReference type="InterPro" id="IPR000432">
    <property type="entry name" value="DNA_mismatch_repair_MutS_C"/>
</dbReference>
<feature type="compositionally biased region" description="Low complexity" evidence="5">
    <location>
        <begin position="419"/>
        <end position="435"/>
    </location>
</feature>
<dbReference type="GO" id="GO:0140664">
    <property type="term" value="F:ATP-dependent DNA damage sensor activity"/>
    <property type="evidence" value="ECO:0007669"/>
    <property type="project" value="InterPro"/>
</dbReference>
<evidence type="ECO:0000256" key="2">
    <source>
        <dbReference type="ARBA" id="ARBA00022741"/>
    </source>
</evidence>
<evidence type="ECO:0000256" key="1">
    <source>
        <dbReference type="ARBA" id="ARBA00006271"/>
    </source>
</evidence>
<dbReference type="KEGG" id="cvr:CHLNCDRAFT_144556"/>
<accession>E1ZBP1</accession>
<keyword evidence="3" id="KW-0067">ATP-binding</keyword>
<gene>
    <name evidence="7" type="ORF">CHLNCDRAFT_144556</name>
</gene>
<protein>
    <recommendedName>
        <fullName evidence="6">DNA mismatch repair proteins mutS family domain-containing protein</fullName>
    </recommendedName>
</protein>
<dbReference type="Proteomes" id="UP000008141">
    <property type="component" value="Unassembled WGS sequence"/>
</dbReference>
<dbReference type="Gene3D" id="3.40.50.300">
    <property type="entry name" value="P-loop containing nucleotide triphosphate hydrolases"/>
    <property type="match status" value="1"/>
</dbReference>
<evidence type="ECO:0000259" key="6">
    <source>
        <dbReference type="PROSITE" id="PS00486"/>
    </source>
</evidence>
<dbReference type="SMART" id="SM00534">
    <property type="entry name" value="MUTSac"/>
    <property type="match status" value="1"/>
</dbReference>
<dbReference type="GO" id="GO:0030983">
    <property type="term" value="F:mismatched DNA binding"/>
    <property type="evidence" value="ECO:0007669"/>
    <property type="project" value="InterPro"/>
</dbReference>
<dbReference type="InterPro" id="IPR007696">
    <property type="entry name" value="DNA_mismatch_repair_MutS_core"/>
</dbReference>
<keyword evidence="8" id="KW-1185">Reference proteome</keyword>
<dbReference type="GO" id="GO:0005634">
    <property type="term" value="C:nucleus"/>
    <property type="evidence" value="ECO:0007669"/>
    <property type="project" value="TreeGrafter"/>
</dbReference>
<feature type="compositionally biased region" description="Low complexity" evidence="5">
    <location>
        <begin position="851"/>
        <end position="863"/>
    </location>
</feature>
<keyword evidence="2" id="KW-0547">Nucleotide-binding</keyword>
<dbReference type="SMART" id="SM00533">
    <property type="entry name" value="MUTSd"/>
    <property type="match status" value="1"/>
</dbReference>
<sequence length="958" mass="100434">MAESQAASHKRARGEGVQRAPSEEPDEEADSGVAMAVAVWGSRCGVAWFADGQLSCMESEDDTSGPFRHQLLQLAKLHARPAVIYVSSKADAELLRVLRSPLAGAAPPPPAPSGGTGAAGDHAVAAAGEFDVRTERSTLFLPRAARAMLEAVHVRGTPPGLTPRERLHRLNAMLSLSSEQQVCAAGALLAVLAREGRLAPASAASAADGGEEASAADGGTAGGTAAATMEVASIAEVSLDGYLLVDPASMAALQIFQQEAHPAAAMGIGQPKEGFSVFSTLNRCVTGAGRRLLRLWFRRPIVNLAVLSDRLDGIQFFLCRPDAVKPLQDMLRKVRDAPRLLARLQGLQTLPDRADFLALQASLAGTLLLRDMLVELAPEAAQASLAAAAATGTAGGASWAHGMAGLATSPAAEQGGGSPASQNPHQQQAQHQQPSSSVPGILFKAAAVIRQELVLCHNLISGVIDGSPAAAEDGFIISAGVSPELDELREQYHALPDFLTQLGQKGHLWSIVYLPQVGFVVRVEGGRLGAHLEETLPDYQFAFEGGVGGGEDGPGVYYHTDTTRRLNERFGDMQHRIQAGGADMEAGIACQLIARLAPYAPDIAAAGEAVAELDCILGLAEAARHLNLCRPQLTRANELRIEGGRHLLTEQLVDTYIPNSTHMQAGQGRIQVVTGPNFSGKSCYAKQVALITFLAHVGSFVPAASARVGLADRIFTRVASREAAAVPQSTFMIDLTQIAAMLRLGTERSLCIIDEFGKGTLAADGVGLLCATLRHFAELPCPPRVVLEVLRPQYLPRSRQLTFLTMSVLVEGQQQEQQQQQQQQQQRQQADGSGGAAAPAAAGAVTGGGSAAPPQQQQEEGGQKLAAAEQLVFLYRLEPGRAAPSFGLHCARMAGVPQGVLDRARHASGAAVGPDETGQHAQRAATYRGLLQRLAALNVHDKQAAQQLAAAAAAAAAT</sequence>
<dbReference type="AlphaFoldDB" id="E1ZBP1"/>
<dbReference type="RefSeq" id="XP_005848992.1">
    <property type="nucleotide sequence ID" value="XM_005848930.1"/>
</dbReference>
<dbReference type="Pfam" id="PF05192">
    <property type="entry name" value="MutS_III"/>
    <property type="match status" value="1"/>
</dbReference>
<dbReference type="SUPFAM" id="SSF52540">
    <property type="entry name" value="P-loop containing nucleoside triphosphate hydrolases"/>
    <property type="match status" value="1"/>
</dbReference>
<evidence type="ECO:0000256" key="5">
    <source>
        <dbReference type="SAM" id="MobiDB-lite"/>
    </source>
</evidence>
<dbReference type="GO" id="GO:0051026">
    <property type="term" value="P:chiasma assembly"/>
    <property type="evidence" value="ECO:0007669"/>
    <property type="project" value="TreeGrafter"/>
</dbReference>
<dbReference type="PANTHER" id="PTHR11361:SF20">
    <property type="entry name" value="MUTS PROTEIN HOMOLOG 5"/>
    <property type="match status" value="1"/>
</dbReference>